<dbReference type="Gene3D" id="3.40.50.300">
    <property type="entry name" value="P-loop containing nucleotide triphosphate hydrolases"/>
    <property type="match status" value="1"/>
</dbReference>
<evidence type="ECO:0000313" key="8">
    <source>
        <dbReference type="Proteomes" id="UP000051450"/>
    </source>
</evidence>
<evidence type="ECO:0000256" key="1">
    <source>
        <dbReference type="ARBA" id="ARBA00022741"/>
    </source>
</evidence>
<dbReference type="SMART" id="SM00257">
    <property type="entry name" value="LysM"/>
    <property type="match status" value="1"/>
</dbReference>
<evidence type="ECO:0000256" key="2">
    <source>
        <dbReference type="ARBA" id="ARBA00022840"/>
    </source>
</evidence>
<dbReference type="Proteomes" id="UP000051450">
    <property type="component" value="Unassembled WGS sequence"/>
</dbReference>
<evidence type="ECO:0000259" key="6">
    <source>
        <dbReference type="PROSITE" id="PS51782"/>
    </source>
</evidence>
<gene>
    <name evidence="7" type="ORF">FC66_GL000581</name>
</gene>
<dbReference type="GO" id="GO:0005524">
    <property type="term" value="F:ATP binding"/>
    <property type="evidence" value="ECO:0007669"/>
    <property type="project" value="UniProtKB-KW"/>
</dbReference>
<keyword evidence="4" id="KW-0812">Transmembrane</keyword>
<dbReference type="SUPFAM" id="SSF54106">
    <property type="entry name" value="LysM domain"/>
    <property type="match status" value="1"/>
</dbReference>
<dbReference type="EMBL" id="AZDI01000002">
    <property type="protein sequence ID" value="KRK46080.1"/>
    <property type="molecule type" value="Genomic_DNA"/>
</dbReference>
<dbReference type="PANTHER" id="PTHR46743">
    <property type="entry name" value="TEICHOIC ACIDS EXPORT ATP-BINDING PROTEIN TAGH"/>
    <property type="match status" value="1"/>
</dbReference>
<evidence type="ECO:0000313" key="7">
    <source>
        <dbReference type="EMBL" id="KRK46080.1"/>
    </source>
</evidence>
<organism evidence="7 8">
    <name type="scientific">Dellaglioa algida DSM 15638</name>
    <dbReference type="NCBI Taxonomy" id="1423719"/>
    <lineage>
        <taxon>Bacteria</taxon>
        <taxon>Bacillati</taxon>
        <taxon>Bacillota</taxon>
        <taxon>Bacilli</taxon>
        <taxon>Lactobacillales</taxon>
        <taxon>Lactobacillaceae</taxon>
        <taxon>Dellaglioa</taxon>
    </lineage>
</organism>
<dbReference type="InterPro" id="IPR036779">
    <property type="entry name" value="LysM_dom_sf"/>
</dbReference>
<dbReference type="InterPro" id="IPR027417">
    <property type="entry name" value="P-loop_NTPase"/>
</dbReference>
<dbReference type="InterPro" id="IPR018392">
    <property type="entry name" value="LysM"/>
</dbReference>
<keyword evidence="1" id="KW-0547">Nucleotide-binding</keyword>
<evidence type="ECO:0000256" key="3">
    <source>
        <dbReference type="SAM" id="MobiDB-lite"/>
    </source>
</evidence>
<dbReference type="InterPro" id="IPR003593">
    <property type="entry name" value="AAA+_ATPase"/>
</dbReference>
<dbReference type="AlphaFoldDB" id="A0A0R1HIF9"/>
<feature type="compositionally biased region" description="Basic and acidic residues" evidence="3">
    <location>
        <begin position="421"/>
        <end position="438"/>
    </location>
</feature>
<feature type="compositionally biased region" description="Low complexity" evidence="3">
    <location>
        <begin position="408"/>
        <end position="420"/>
    </location>
</feature>
<dbReference type="PATRIC" id="fig|1423719.4.peg.591"/>
<accession>A0A0R1HIF9</accession>
<feature type="transmembrane region" description="Helical" evidence="4">
    <location>
        <begin position="311"/>
        <end position="332"/>
    </location>
</feature>
<comment type="caution">
    <text evidence="7">The sequence shown here is derived from an EMBL/GenBank/DDBJ whole genome shotgun (WGS) entry which is preliminary data.</text>
</comment>
<sequence length="484" mass="53842">MEDYKIRLEYVTKGIKSKKNRKVDKDSKDVYWALRGISFDIYRGEFFGIIGMGGSGKSTLSEILAGKAKQTTGFLTMAGNTTIVSYETQLRRDKTAVQNIQDAITDSSIDYKNSDQTLSNVLKFADLGVLKESKIEDYSPDMRARVELAMAFFIEPDIIILDGVLSALDDIFYQKTVDKIKSLQTEGKTFVLASQDLQQMEFLTNRIAWIQNGQLMDIGESENVVMSYLDFVAWYDGLTDEKRTEYDKERDAERKSFNVEALYTQYKETHFDPDMPRSVELRRREAFYNGQAFDNAKYESKKKKKKNHSKLALVLIGILILAVAGTVSAKYIQTNNAKQESISVDSRQKSSIKVKELAIAKSISASDVSKKGADSSKKIASIKAASSSSVKQKNESIARAEAARVSEAAKVSSEEAASSESVKKESSEKKESISKIDTKTVEIGDGDSLSSIATDNDTTSDKLMDINSLSSNLLHIGQKIKVPK</sequence>
<dbReference type="STRING" id="1423719.FC66_GL000581"/>
<keyword evidence="4" id="KW-1133">Transmembrane helix</keyword>
<dbReference type="OrthoDB" id="9778870at2"/>
<feature type="domain" description="LysM" evidence="6">
    <location>
        <begin position="439"/>
        <end position="482"/>
    </location>
</feature>
<dbReference type="RefSeq" id="WP_057973665.1">
    <property type="nucleotide sequence ID" value="NZ_AZDI01000002.1"/>
</dbReference>
<reference evidence="7 8" key="1">
    <citation type="journal article" date="2015" name="Genome Announc.">
        <title>Expanding the biotechnology potential of lactobacilli through comparative genomics of 213 strains and associated genera.</title>
        <authorList>
            <person name="Sun Z."/>
            <person name="Harris H.M."/>
            <person name="McCann A."/>
            <person name="Guo C."/>
            <person name="Argimon S."/>
            <person name="Zhang W."/>
            <person name="Yang X."/>
            <person name="Jeffery I.B."/>
            <person name="Cooney J.C."/>
            <person name="Kagawa T.F."/>
            <person name="Liu W."/>
            <person name="Song Y."/>
            <person name="Salvetti E."/>
            <person name="Wrobel A."/>
            <person name="Rasinkangas P."/>
            <person name="Parkhill J."/>
            <person name="Rea M.C."/>
            <person name="O'Sullivan O."/>
            <person name="Ritari J."/>
            <person name="Douillard F.P."/>
            <person name="Paul Ross R."/>
            <person name="Yang R."/>
            <person name="Briner A.E."/>
            <person name="Felis G.E."/>
            <person name="de Vos W.M."/>
            <person name="Barrangou R."/>
            <person name="Klaenhammer T.R."/>
            <person name="Caufield P.W."/>
            <person name="Cui Y."/>
            <person name="Zhang H."/>
            <person name="O'Toole P.W."/>
        </authorList>
    </citation>
    <scope>NUCLEOTIDE SEQUENCE [LARGE SCALE GENOMIC DNA]</scope>
    <source>
        <strain evidence="7 8">DSM 15638</strain>
    </source>
</reference>
<dbReference type="Pfam" id="PF00005">
    <property type="entry name" value="ABC_tran"/>
    <property type="match status" value="1"/>
</dbReference>
<dbReference type="PROSITE" id="PS50893">
    <property type="entry name" value="ABC_TRANSPORTER_2"/>
    <property type="match status" value="1"/>
</dbReference>
<keyword evidence="4" id="KW-0472">Membrane</keyword>
<dbReference type="CDD" id="cd00118">
    <property type="entry name" value="LysM"/>
    <property type="match status" value="1"/>
</dbReference>
<dbReference type="InterPro" id="IPR050683">
    <property type="entry name" value="Bact_Polysacc_Export_ATP-bd"/>
</dbReference>
<keyword evidence="2 7" id="KW-0067">ATP-binding</keyword>
<dbReference type="SUPFAM" id="SSF52540">
    <property type="entry name" value="P-loop containing nucleoside triphosphate hydrolases"/>
    <property type="match status" value="1"/>
</dbReference>
<evidence type="ECO:0000259" key="5">
    <source>
        <dbReference type="PROSITE" id="PS50893"/>
    </source>
</evidence>
<dbReference type="SMART" id="SM00382">
    <property type="entry name" value="AAA"/>
    <property type="match status" value="1"/>
</dbReference>
<dbReference type="PANTHER" id="PTHR46743:SF2">
    <property type="entry name" value="TEICHOIC ACIDS EXPORT ATP-BINDING PROTEIN TAGH"/>
    <property type="match status" value="1"/>
</dbReference>
<keyword evidence="8" id="KW-1185">Reference proteome</keyword>
<protein>
    <submittedName>
        <fullName evidence="7">Teichoic acid translocation ATP-binding protein</fullName>
    </submittedName>
</protein>
<dbReference type="Pfam" id="PF01476">
    <property type="entry name" value="LysM"/>
    <property type="match status" value="1"/>
</dbReference>
<feature type="domain" description="ABC transporter" evidence="5">
    <location>
        <begin position="6"/>
        <end position="237"/>
    </location>
</feature>
<evidence type="ECO:0000256" key="4">
    <source>
        <dbReference type="SAM" id="Phobius"/>
    </source>
</evidence>
<name>A0A0R1HIF9_9LACO</name>
<dbReference type="GO" id="GO:0016887">
    <property type="term" value="F:ATP hydrolysis activity"/>
    <property type="evidence" value="ECO:0007669"/>
    <property type="project" value="InterPro"/>
</dbReference>
<dbReference type="PROSITE" id="PS51782">
    <property type="entry name" value="LYSM"/>
    <property type="match status" value="1"/>
</dbReference>
<feature type="region of interest" description="Disordered" evidence="3">
    <location>
        <begin position="408"/>
        <end position="438"/>
    </location>
</feature>
<proteinExistence type="predicted"/>
<dbReference type="Gene3D" id="3.10.350.10">
    <property type="entry name" value="LysM domain"/>
    <property type="match status" value="1"/>
</dbReference>
<dbReference type="InterPro" id="IPR003439">
    <property type="entry name" value="ABC_transporter-like_ATP-bd"/>
</dbReference>